<evidence type="ECO:0000313" key="5">
    <source>
        <dbReference type="Proteomes" id="UP000076661"/>
    </source>
</evidence>
<dbReference type="InterPro" id="IPR040836">
    <property type="entry name" value="SAVED"/>
</dbReference>
<dbReference type="InterPro" id="IPR041167">
    <property type="entry name" value="Saf_2TM"/>
</dbReference>
<feature type="transmembrane region" description="Helical" evidence="1">
    <location>
        <begin position="35"/>
        <end position="54"/>
    </location>
</feature>
<evidence type="ECO:0000259" key="2">
    <source>
        <dbReference type="Pfam" id="PF18145"/>
    </source>
</evidence>
<dbReference type="NCBIfam" id="NF033611">
    <property type="entry name" value="SAVED"/>
    <property type="match status" value="1"/>
</dbReference>
<accession>A0A167JAM9</accession>
<evidence type="ECO:0000259" key="3">
    <source>
        <dbReference type="Pfam" id="PF18303"/>
    </source>
</evidence>
<gene>
    <name evidence="4" type="ORF">N478_25890</name>
</gene>
<dbReference type="RefSeq" id="WP_063382860.1">
    <property type="nucleotide sequence ID" value="NZ_AUXX01000047.1"/>
</dbReference>
<proteinExistence type="predicted"/>
<feature type="domain" description="SMODS-associated and fused to various effectors" evidence="2">
    <location>
        <begin position="178"/>
        <end position="350"/>
    </location>
</feature>
<dbReference type="PATRIC" id="fig|1365257.3.peg.4699"/>
<dbReference type="Pfam" id="PF18303">
    <property type="entry name" value="Saf_2TM"/>
    <property type="match status" value="1"/>
</dbReference>
<feature type="transmembrane region" description="Helical" evidence="1">
    <location>
        <begin position="74"/>
        <end position="95"/>
    </location>
</feature>
<keyword evidence="1" id="KW-0472">Membrane</keyword>
<keyword evidence="1" id="KW-0812">Transmembrane</keyword>
<comment type="caution">
    <text evidence="4">The sequence shown here is derived from an EMBL/GenBank/DDBJ whole genome shotgun (WGS) entry which is preliminary data.</text>
</comment>
<keyword evidence="1" id="KW-1133">Transmembrane helix</keyword>
<dbReference type="EMBL" id="AUXX01000047">
    <property type="protein sequence ID" value="KZN60840.1"/>
    <property type="molecule type" value="Genomic_DNA"/>
</dbReference>
<evidence type="ECO:0000313" key="4">
    <source>
        <dbReference type="EMBL" id="KZN60840.1"/>
    </source>
</evidence>
<organism evidence="4 5">
    <name type="scientific">Pseudoalteromonas luteoviolacea S4060-1</name>
    <dbReference type="NCBI Taxonomy" id="1365257"/>
    <lineage>
        <taxon>Bacteria</taxon>
        <taxon>Pseudomonadati</taxon>
        <taxon>Pseudomonadota</taxon>
        <taxon>Gammaproteobacteria</taxon>
        <taxon>Alteromonadales</taxon>
        <taxon>Pseudoalteromonadaceae</taxon>
        <taxon>Pseudoalteromonas</taxon>
    </lineage>
</organism>
<sequence>MSLPKDGFYFLMAWVDALVRWYTRPRSKLFSIGKFFIITGVAITGVVASLKLSMKTPGGTEVEAIIINNDVSGFAFFISAVFTITGFFLVVLDAFKHLKESGAEKNILIEHMALFKPLGLTLEGAVRKSFGSVRRVKIDLTQYYKEGVLHEPHEALTDTRSILRASVGSESSAIGSEQVVIHYGGTPSVCFGFYSGFLIGNTTSVKLWDYDRDIQEWHPLDRRFDNNQPKVDCSRYNKINKAVCLIISISFDIEDAVLKHIPTDSIITIKMPTICHDNMSSLYKVDKFKLEFRKLLNMLNKDEIELVHIYCAAQSSFNFAMGQQITKNHPTIRVYEYVNNSALNYPWCLEFNAKEPSVPQIVSL</sequence>
<dbReference type="Pfam" id="PF18145">
    <property type="entry name" value="SAVED"/>
    <property type="match status" value="1"/>
</dbReference>
<reference evidence="4 5" key="1">
    <citation type="submission" date="2013-07" db="EMBL/GenBank/DDBJ databases">
        <title>Comparative Genomic and Metabolomic Analysis of Twelve Strains of Pseudoalteromonas luteoviolacea.</title>
        <authorList>
            <person name="Vynne N.G."/>
            <person name="Mansson M."/>
            <person name="Gram L."/>
        </authorList>
    </citation>
    <scope>NUCLEOTIDE SEQUENCE [LARGE SCALE GENOMIC DNA]</scope>
    <source>
        <strain evidence="4 5">S4060-1</strain>
    </source>
</reference>
<evidence type="ECO:0000256" key="1">
    <source>
        <dbReference type="SAM" id="Phobius"/>
    </source>
</evidence>
<evidence type="ECO:0008006" key="6">
    <source>
        <dbReference type="Google" id="ProtNLM"/>
    </source>
</evidence>
<name>A0A167JAM9_9GAMM</name>
<dbReference type="Proteomes" id="UP000076661">
    <property type="component" value="Unassembled WGS sequence"/>
</dbReference>
<dbReference type="AlphaFoldDB" id="A0A167JAM9"/>
<feature type="domain" description="SAVED-fused 2TM effector" evidence="3">
    <location>
        <begin position="11"/>
        <end position="156"/>
    </location>
</feature>
<protein>
    <recommendedName>
        <fullName evidence="6">SMODS-associated and fused to various effectors domain-containing protein</fullName>
    </recommendedName>
</protein>